<keyword evidence="1" id="KW-0812">Transmembrane</keyword>
<feature type="transmembrane region" description="Helical" evidence="1">
    <location>
        <begin position="20"/>
        <end position="41"/>
    </location>
</feature>
<protein>
    <submittedName>
        <fullName evidence="3">Uncharacterized protein LOC100374281</fullName>
    </submittedName>
</protein>
<reference evidence="3" key="1">
    <citation type="submission" date="2025-08" db="UniProtKB">
        <authorList>
            <consortium name="RefSeq"/>
        </authorList>
    </citation>
    <scope>IDENTIFICATION</scope>
    <source>
        <tissue evidence="3">Testes</tissue>
    </source>
</reference>
<dbReference type="PANTHER" id="PTHR36694">
    <property type="entry name" value="PASIFLORA 1, ISOFORM A-RELATED"/>
    <property type="match status" value="1"/>
</dbReference>
<accession>A0ABM0GTG3</accession>
<keyword evidence="2" id="KW-1185">Reference proteome</keyword>
<sequence length="126" mass="14610">MAMLSVMLLVAINMERRKLFLPWLLGVVVFIISDMAIDIWIAVIEAQLKHYPVMYGTILALIVSTLLNIYCILCVTSHYQELGDYEYYYNRIMNYSDRDIDRKLCNGYGVPANYDSLLPPYDVKIT</sequence>
<dbReference type="InterPro" id="IPR031720">
    <property type="entry name" value="DUF4728"/>
</dbReference>
<organism evidence="2 3">
    <name type="scientific">Saccoglossus kowalevskii</name>
    <name type="common">Acorn worm</name>
    <dbReference type="NCBI Taxonomy" id="10224"/>
    <lineage>
        <taxon>Eukaryota</taxon>
        <taxon>Metazoa</taxon>
        <taxon>Hemichordata</taxon>
        <taxon>Enteropneusta</taxon>
        <taxon>Harrimaniidae</taxon>
        <taxon>Saccoglossus</taxon>
    </lineage>
</organism>
<feature type="transmembrane region" description="Helical" evidence="1">
    <location>
        <begin position="53"/>
        <end position="75"/>
    </location>
</feature>
<evidence type="ECO:0000313" key="2">
    <source>
        <dbReference type="Proteomes" id="UP000694865"/>
    </source>
</evidence>
<name>A0ABM0GTG3_SACKO</name>
<dbReference type="GeneID" id="100374281"/>
<dbReference type="RefSeq" id="XP_002736997.1">
    <property type="nucleotide sequence ID" value="XM_002736951.2"/>
</dbReference>
<dbReference type="PANTHER" id="PTHR36694:SF11">
    <property type="entry name" value="LP21121P-RELATED"/>
    <property type="match status" value="1"/>
</dbReference>
<dbReference type="Pfam" id="PF15860">
    <property type="entry name" value="DUF4728"/>
    <property type="match status" value="1"/>
</dbReference>
<evidence type="ECO:0000313" key="3">
    <source>
        <dbReference type="RefSeq" id="XP_002736997.1"/>
    </source>
</evidence>
<keyword evidence="1" id="KW-0472">Membrane</keyword>
<proteinExistence type="predicted"/>
<evidence type="ECO:0000256" key="1">
    <source>
        <dbReference type="SAM" id="Phobius"/>
    </source>
</evidence>
<keyword evidence="1" id="KW-1133">Transmembrane helix</keyword>
<gene>
    <name evidence="3" type="primary">LOC100374281</name>
</gene>
<dbReference type="Proteomes" id="UP000694865">
    <property type="component" value="Unplaced"/>
</dbReference>